<feature type="compositionally biased region" description="Low complexity" evidence="1">
    <location>
        <begin position="39"/>
        <end position="59"/>
    </location>
</feature>
<accession>A0A9Q0JIV7</accession>
<dbReference type="PANTHER" id="PTHR33696:SF20">
    <property type="entry name" value="DUF688 FAMILY PROTEIN"/>
    <property type="match status" value="1"/>
</dbReference>
<name>A0A9Q0JIV7_9ROSI</name>
<evidence type="ECO:0000313" key="3">
    <source>
        <dbReference type="Proteomes" id="UP001141552"/>
    </source>
</evidence>
<proteinExistence type="predicted"/>
<dbReference type="Proteomes" id="UP001141552">
    <property type="component" value="Unassembled WGS sequence"/>
</dbReference>
<sequence>MSHRKVFSQGSIPFSWEDSPGISKAAINHHQDCPMVVSPVHSASLSPSSSVPSSMPPVSDVKNIPLPPCTKLEPPRRSISLKGFRWWQEDPFLAAYRECTKDVGNCKLPSERKKSNTAAAGSKLTRRSTTKFMFSCKNSWDVTEDNFVSLSNLPPIPRHRVRGR</sequence>
<feature type="region of interest" description="Disordered" evidence="1">
    <location>
        <begin position="39"/>
        <end position="69"/>
    </location>
</feature>
<dbReference type="EMBL" id="JAKUCV010002023">
    <property type="protein sequence ID" value="KAJ4844201.1"/>
    <property type="molecule type" value="Genomic_DNA"/>
</dbReference>
<evidence type="ECO:0000256" key="1">
    <source>
        <dbReference type="SAM" id="MobiDB-lite"/>
    </source>
</evidence>
<gene>
    <name evidence="2" type="ORF">Tsubulata_000882</name>
</gene>
<keyword evidence="3" id="KW-1185">Reference proteome</keyword>
<comment type="caution">
    <text evidence="2">The sequence shown here is derived from an EMBL/GenBank/DDBJ whole genome shotgun (WGS) entry which is preliminary data.</text>
</comment>
<dbReference type="PANTHER" id="PTHR33696">
    <property type="entry name" value="T22J18.15-RELATED"/>
    <property type="match status" value="1"/>
</dbReference>
<dbReference type="AlphaFoldDB" id="A0A9Q0JIV7"/>
<reference evidence="2" key="1">
    <citation type="submission" date="2022-02" db="EMBL/GenBank/DDBJ databases">
        <authorList>
            <person name="Henning P.M."/>
            <person name="McCubbin A.G."/>
            <person name="Shore J.S."/>
        </authorList>
    </citation>
    <scope>NUCLEOTIDE SEQUENCE</scope>
    <source>
        <strain evidence="2">F60SS</strain>
        <tissue evidence="2">Leaves</tissue>
    </source>
</reference>
<dbReference type="OrthoDB" id="745459at2759"/>
<organism evidence="2 3">
    <name type="scientific">Turnera subulata</name>
    <dbReference type="NCBI Taxonomy" id="218843"/>
    <lineage>
        <taxon>Eukaryota</taxon>
        <taxon>Viridiplantae</taxon>
        <taxon>Streptophyta</taxon>
        <taxon>Embryophyta</taxon>
        <taxon>Tracheophyta</taxon>
        <taxon>Spermatophyta</taxon>
        <taxon>Magnoliopsida</taxon>
        <taxon>eudicotyledons</taxon>
        <taxon>Gunneridae</taxon>
        <taxon>Pentapetalae</taxon>
        <taxon>rosids</taxon>
        <taxon>fabids</taxon>
        <taxon>Malpighiales</taxon>
        <taxon>Passifloraceae</taxon>
        <taxon>Turnera</taxon>
    </lineage>
</organism>
<evidence type="ECO:0000313" key="2">
    <source>
        <dbReference type="EMBL" id="KAJ4844201.1"/>
    </source>
</evidence>
<protein>
    <submittedName>
        <fullName evidence="2">Uncharacterized protein</fullName>
    </submittedName>
</protein>
<reference evidence="2" key="2">
    <citation type="journal article" date="2023" name="Plants (Basel)">
        <title>Annotation of the Turnera subulata (Passifloraceae) Draft Genome Reveals the S-Locus Evolved after the Divergence of Turneroideae from Passifloroideae in a Stepwise Manner.</title>
        <authorList>
            <person name="Henning P.M."/>
            <person name="Roalson E.H."/>
            <person name="Mir W."/>
            <person name="McCubbin A.G."/>
            <person name="Shore J.S."/>
        </authorList>
    </citation>
    <scope>NUCLEOTIDE SEQUENCE</scope>
    <source>
        <strain evidence="2">F60SS</strain>
    </source>
</reference>